<evidence type="ECO:0000313" key="11">
    <source>
        <dbReference type="EMBL" id="PKG22277.1"/>
    </source>
</evidence>
<dbReference type="GO" id="GO:0016887">
    <property type="term" value="F:ATP hydrolysis activity"/>
    <property type="evidence" value="ECO:0007669"/>
    <property type="project" value="InterPro"/>
</dbReference>
<evidence type="ECO:0000256" key="2">
    <source>
        <dbReference type="ARBA" id="ARBA00022448"/>
    </source>
</evidence>
<evidence type="ECO:0000256" key="6">
    <source>
        <dbReference type="ARBA" id="ARBA00022840"/>
    </source>
</evidence>
<keyword evidence="7" id="KW-0408">Iron</keyword>
<dbReference type="Pfam" id="PF00005">
    <property type="entry name" value="ABC_tran"/>
    <property type="match status" value="1"/>
</dbReference>
<keyword evidence="2" id="KW-0813">Transport</keyword>
<dbReference type="InterPro" id="IPR051535">
    <property type="entry name" value="Siderophore_ABC-ATPase"/>
</dbReference>
<keyword evidence="12" id="KW-1185">Reference proteome</keyword>
<dbReference type="SUPFAM" id="SSF52540">
    <property type="entry name" value="P-loop containing nucleoside triphosphate hydrolases"/>
    <property type="match status" value="1"/>
</dbReference>
<dbReference type="RefSeq" id="WP_101178517.1">
    <property type="nucleotide sequence ID" value="NZ_PISE01000044.1"/>
</dbReference>
<keyword evidence="3" id="KW-1003">Cell membrane</keyword>
<dbReference type="GO" id="GO:0005524">
    <property type="term" value="F:ATP binding"/>
    <property type="evidence" value="ECO:0007669"/>
    <property type="project" value="UniProtKB-KW"/>
</dbReference>
<dbReference type="InterPro" id="IPR017871">
    <property type="entry name" value="ABC_transporter-like_CS"/>
</dbReference>
<evidence type="ECO:0000256" key="1">
    <source>
        <dbReference type="ARBA" id="ARBA00004202"/>
    </source>
</evidence>
<name>A0A2N0YYD8_9BACI</name>
<evidence type="ECO:0000256" key="9">
    <source>
        <dbReference type="ARBA" id="ARBA00023136"/>
    </source>
</evidence>
<feature type="domain" description="ABC transporter" evidence="10">
    <location>
        <begin position="4"/>
        <end position="240"/>
    </location>
</feature>
<dbReference type="CDD" id="cd03214">
    <property type="entry name" value="ABC_Iron-Siderophores_B12_Hemin"/>
    <property type="match status" value="1"/>
</dbReference>
<evidence type="ECO:0000259" key="10">
    <source>
        <dbReference type="PROSITE" id="PS50893"/>
    </source>
</evidence>
<keyword evidence="5" id="KW-0547">Nucleotide-binding</keyword>
<evidence type="ECO:0000256" key="3">
    <source>
        <dbReference type="ARBA" id="ARBA00022475"/>
    </source>
</evidence>
<keyword evidence="4" id="KW-0410">Iron transport</keyword>
<evidence type="ECO:0000256" key="8">
    <source>
        <dbReference type="ARBA" id="ARBA00023065"/>
    </source>
</evidence>
<proteinExistence type="predicted"/>
<keyword evidence="9" id="KW-0472">Membrane</keyword>
<gene>
    <name evidence="11" type="primary">fecE</name>
    <name evidence="11" type="ORF">CWS01_17745</name>
</gene>
<dbReference type="SMART" id="SM00382">
    <property type="entry name" value="AAA"/>
    <property type="match status" value="1"/>
</dbReference>
<dbReference type="EMBL" id="PISE01000044">
    <property type="protein sequence ID" value="PKG22277.1"/>
    <property type="molecule type" value="Genomic_DNA"/>
</dbReference>
<dbReference type="InterPro" id="IPR003593">
    <property type="entry name" value="AAA+_ATPase"/>
</dbReference>
<dbReference type="GO" id="GO:0006826">
    <property type="term" value="P:iron ion transport"/>
    <property type="evidence" value="ECO:0007669"/>
    <property type="project" value="UniProtKB-KW"/>
</dbReference>
<protein>
    <submittedName>
        <fullName evidence="11">Fe(3+)-dicitrate ABC transporter ATP-binding protein</fullName>
    </submittedName>
</protein>
<dbReference type="PANTHER" id="PTHR42771">
    <property type="entry name" value="IRON(3+)-HYDROXAMATE IMPORT ATP-BINDING PROTEIN FHUC"/>
    <property type="match status" value="1"/>
</dbReference>
<dbReference type="PROSITE" id="PS50893">
    <property type="entry name" value="ABC_TRANSPORTER_2"/>
    <property type="match status" value="1"/>
</dbReference>
<accession>A0A2N0YYD8</accession>
<organism evidence="11 12">
    <name type="scientific">Niallia nealsonii</name>
    <dbReference type="NCBI Taxonomy" id="115979"/>
    <lineage>
        <taxon>Bacteria</taxon>
        <taxon>Bacillati</taxon>
        <taxon>Bacillota</taxon>
        <taxon>Bacilli</taxon>
        <taxon>Bacillales</taxon>
        <taxon>Bacillaceae</taxon>
        <taxon>Niallia</taxon>
    </lineage>
</organism>
<dbReference type="InterPro" id="IPR003439">
    <property type="entry name" value="ABC_transporter-like_ATP-bd"/>
</dbReference>
<comment type="subcellular location">
    <subcellularLocation>
        <location evidence="1">Cell membrane</location>
        <topology evidence="1">Peripheral membrane protein</topology>
    </subcellularLocation>
</comment>
<evidence type="ECO:0000256" key="5">
    <source>
        <dbReference type="ARBA" id="ARBA00022741"/>
    </source>
</evidence>
<dbReference type="GO" id="GO:0005886">
    <property type="term" value="C:plasma membrane"/>
    <property type="evidence" value="ECO:0007669"/>
    <property type="project" value="UniProtKB-SubCell"/>
</dbReference>
<dbReference type="Gene3D" id="3.40.50.300">
    <property type="entry name" value="P-loop containing nucleotide triphosphate hydrolases"/>
    <property type="match status" value="1"/>
</dbReference>
<dbReference type="PROSITE" id="PS00211">
    <property type="entry name" value="ABC_TRANSPORTER_1"/>
    <property type="match status" value="1"/>
</dbReference>
<evidence type="ECO:0000256" key="4">
    <source>
        <dbReference type="ARBA" id="ARBA00022496"/>
    </source>
</evidence>
<dbReference type="FunFam" id="3.40.50.300:FF:000134">
    <property type="entry name" value="Iron-enterobactin ABC transporter ATP-binding protein"/>
    <property type="match status" value="1"/>
</dbReference>
<dbReference type="Proteomes" id="UP000233375">
    <property type="component" value="Unassembled WGS sequence"/>
</dbReference>
<dbReference type="OrthoDB" id="9787851at2"/>
<comment type="caution">
    <text evidence="11">The sequence shown here is derived from an EMBL/GenBank/DDBJ whole genome shotgun (WGS) entry which is preliminary data.</text>
</comment>
<dbReference type="AlphaFoldDB" id="A0A2N0YYD8"/>
<evidence type="ECO:0000313" key="12">
    <source>
        <dbReference type="Proteomes" id="UP000233375"/>
    </source>
</evidence>
<evidence type="ECO:0000256" key="7">
    <source>
        <dbReference type="ARBA" id="ARBA00023004"/>
    </source>
</evidence>
<sequence length="279" mass="31061">MSILSTEHLKIGYDEKIIVEDLSFTIQSGKITTMIGPNGCGKSTILKALARIHKAKSGCVYLDGKAIHKIPTKQIAQKMAVLPQSPEAPSGLTVFDLISYGRSPHQKGFARLSDRDKEVIEWALKVTGLVELRNQDVDTLSGGQRQRAWIAMAIAQETELLLLDEPTTYLDMAHQLEVLKLLKKLNEDENRTIVMVIHDLNHAARFSDRMVAMNNGRLMKEGTAEEVMTVGVLKDVFHIDAMIVKDPRTNKPVCLSYDLVELGKDIDNKNGIAQEIVFV</sequence>
<dbReference type="PANTHER" id="PTHR42771:SF4">
    <property type="entry name" value="IRON(3+)-HYDROXAMATE IMPORT ATP-BINDING PROTEIN FHUC"/>
    <property type="match status" value="1"/>
</dbReference>
<dbReference type="InterPro" id="IPR027417">
    <property type="entry name" value="P-loop_NTPase"/>
</dbReference>
<reference evidence="11 12" key="1">
    <citation type="journal article" date="2003" name="Int. J. Syst. Evol. Microbiol.">
        <title>Bacillus nealsonii sp. nov., isolated from a spacecraft-assembly facility, whose spores are gamma-radiation resistant.</title>
        <authorList>
            <person name="Venkateswaran K."/>
            <person name="Kempf M."/>
            <person name="Chen F."/>
            <person name="Satomi M."/>
            <person name="Nicholson W."/>
            <person name="Kern R."/>
        </authorList>
    </citation>
    <scope>NUCLEOTIDE SEQUENCE [LARGE SCALE GENOMIC DNA]</scope>
    <source>
        <strain evidence="11 12">FO-92</strain>
    </source>
</reference>
<keyword evidence="6 11" id="KW-0067">ATP-binding</keyword>
<keyword evidence="8" id="KW-0406">Ion transport</keyword>